<dbReference type="AlphaFoldDB" id="A0A0B5F1R2"/>
<protein>
    <submittedName>
        <fullName evidence="1">Uncharacterized protein</fullName>
    </submittedName>
</protein>
<gene>
    <name evidence="1" type="ORF">SLNWT_3891</name>
</gene>
<dbReference type="Proteomes" id="UP000031523">
    <property type="component" value="Chromosome"/>
</dbReference>
<name>A0A0B5F1R2_STRA4</name>
<accession>A0A0B5F1R2</accession>
<organism evidence="1 2">
    <name type="scientific">Streptomyces albus (strain ATCC 21838 / DSM 41398 / FERM P-419 / JCM 4703 / NBRC 107858)</name>
    <dbReference type="NCBI Taxonomy" id="1081613"/>
    <lineage>
        <taxon>Bacteria</taxon>
        <taxon>Bacillati</taxon>
        <taxon>Actinomycetota</taxon>
        <taxon>Actinomycetes</taxon>
        <taxon>Kitasatosporales</taxon>
        <taxon>Streptomycetaceae</taxon>
        <taxon>Streptomyces</taxon>
    </lineage>
</organism>
<dbReference type="EMBL" id="CP010519">
    <property type="protein sequence ID" value="AJE84267.1"/>
    <property type="molecule type" value="Genomic_DNA"/>
</dbReference>
<proteinExistence type="predicted"/>
<evidence type="ECO:0000313" key="2">
    <source>
        <dbReference type="Proteomes" id="UP000031523"/>
    </source>
</evidence>
<reference evidence="1 2" key="1">
    <citation type="submission" date="2015-01" db="EMBL/GenBank/DDBJ databases">
        <title>Enhanced salinomycin production by adjusting the supply of polyketide extender units in Streptomyce albus DSM 41398.</title>
        <authorList>
            <person name="Lu C."/>
        </authorList>
    </citation>
    <scope>NUCLEOTIDE SEQUENCE [LARGE SCALE GENOMIC DNA]</scope>
    <source>
        <strain evidence="2">ATCC 21838 / DSM 41398 / FERM P-419 / JCM 4703 / NBRC 107858</strain>
    </source>
</reference>
<keyword evidence="2" id="KW-1185">Reference proteome</keyword>
<dbReference type="KEGG" id="sals:SLNWT_3891"/>
<sequence>MARRADFTPPDSAAPAAGPPFAAAFAAVPERAARSPLFGMSPLSSVQFCPGR</sequence>
<evidence type="ECO:0000313" key="1">
    <source>
        <dbReference type="EMBL" id="AJE84267.1"/>
    </source>
</evidence>